<feature type="compositionally biased region" description="Gly residues" evidence="16">
    <location>
        <begin position="1"/>
        <end position="18"/>
    </location>
</feature>
<evidence type="ECO:0000256" key="13">
    <source>
        <dbReference type="ARBA" id="ARBA00022989"/>
    </source>
</evidence>
<feature type="region of interest" description="Disordered" evidence="16">
    <location>
        <begin position="1"/>
        <end position="20"/>
    </location>
</feature>
<feature type="transmembrane region" description="Helical" evidence="17">
    <location>
        <begin position="873"/>
        <end position="895"/>
    </location>
</feature>
<dbReference type="SMART" id="SM00831">
    <property type="entry name" value="Cation_ATPase_N"/>
    <property type="match status" value="2"/>
</dbReference>
<dbReference type="Gene3D" id="3.40.50.1000">
    <property type="entry name" value="HAD superfamily/HAD-like"/>
    <property type="match status" value="2"/>
</dbReference>
<feature type="transmembrane region" description="Helical" evidence="17">
    <location>
        <begin position="1895"/>
        <end position="1918"/>
    </location>
</feature>
<evidence type="ECO:0000256" key="14">
    <source>
        <dbReference type="ARBA" id="ARBA00023065"/>
    </source>
</evidence>
<keyword evidence="6 17" id="KW-0812">Transmembrane</keyword>
<dbReference type="FunFam" id="1.20.1110.10:FF:000065">
    <property type="entry name" value="Sarcoplasmic/endoplasmic reticulum calcium ATPase 1"/>
    <property type="match status" value="2"/>
</dbReference>
<dbReference type="PRINTS" id="PR00119">
    <property type="entry name" value="CATATPASE"/>
</dbReference>
<evidence type="ECO:0000256" key="11">
    <source>
        <dbReference type="ARBA" id="ARBA00022842"/>
    </source>
</evidence>
<evidence type="ECO:0000256" key="7">
    <source>
        <dbReference type="ARBA" id="ARBA00022723"/>
    </source>
</evidence>
<dbReference type="EMBL" id="JACGWM010000225">
    <property type="protein sequence ID" value="KAL0310303.1"/>
    <property type="molecule type" value="Genomic_DNA"/>
</dbReference>
<keyword evidence="7" id="KW-0479">Metal-binding</keyword>
<evidence type="ECO:0000313" key="19">
    <source>
        <dbReference type="EMBL" id="KAL0310303.1"/>
    </source>
</evidence>
<dbReference type="InterPro" id="IPR018303">
    <property type="entry name" value="ATPase_P-typ_P_site"/>
</dbReference>
<dbReference type="SFLD" id="SFLDG00002">
    <property type="entry name" value="C1.7:_P-type_atpase_like"/>
    <property type="match status" value="2"/>
</dbReference>
<dbReference type="NCBIfam" id="TIGR01494">
    <property type="entry name" value="ATPase_P-type"/>
    <property type="match status" value="5"/>
</dbReference>
<evidence type="ECO:0000256" key="1">
    <source>
        <dbReference type="ARBA" id="ARBA00004141"/>
    </source>
</evidence>
<dbReference type="SFLD" id="SFLDS00003">
    <property type="entry name" value="Haloacid_Dehalogenase"/>
    <property type="match status" value="2"/>
</dbReference>
<evidence type="ECO:0000256" key="5">
    <source>
        <dbReference type="ARBA" id="ARBA00022568"/>
    </source>
</evidence>
<evidence type="ECO:0000256" key="16">
    <source>
        <dbReference type="SAM" id="MobiDB-lite"/>
    </source>
</evidence>
<feature type="transmembrane region" description="Helical" evidence="17">
    <location>
        <begin position="114"/>
        <end position="134"/>
    </location>
</feature>
<evidence type="ECO:0000256" key="2">
    <source>
        <dbReference type="ARBA" id="ARBA00005675"/>
    </source>
</evidence>
<comment type="similarity">
    <text evidence="2">Belongs to the cation transport ATPase (P-type) (TC 3.A.3) family. Type IIA subfamily.</text>
</comment>
<evidence type="ECO:0000256" key="4">
    <source>
        <dbReference type="ARBA" id="ARBA00022448"/>
    </source>
</evidence>
<keyword evidence="10" id="KW-0067">ATP-binding</keyword>
<keyword evidence="11" id="KW-0460">Magnesium</keyword>
<feature type="transmembrane region" description="Helical" evidence="17">
    <location>
        <begin position="1351"/>
        <end position="1379"/>
    </location>
</feature>
<evidence type="ECO:0000256" key="15">
    <source>
        <dbReference type="ARBA" id="ARBA00023136"/>
    </source>
</evidence>
<dbReference type="GO" id="GO:0046872">
    <property type="term" value="F:metal ion binding"/>
    <property type="evidence" value="ECO:0007669"/>
    <property type="project" value="UniProtKB-KW"/>
</dbReference>
<dbReference type="Pfam" id="PF00122">
    <property type="entry name" value="E1-E2_ATPase"/>
    <property type="match status" value="2"/>
</dbReference>
<dbReference type="PROSITE" id="PS00154">
    <property type="entry name" value="ATPASE_E1_E2"/>
    <property type="match status" value="2"/>
</dbReference>
<dbReference type="Gene3D" id="1.20.1110.10">
    <property type="entry name" value="Calcium-transporting ATPase, transmembrane domain"/>
    <property type="match status" value="2"/>
</dbReference>
<dbReference type="InterPro" id="IPR023298">
    <property type="entry name" value="ATPase_P-typ_TM_dom_sf"/>
</dbReference>
<feature type="transmembrane region" description="Helical" evidence="17">
    <location>
        <begin position="2041"/>
        <end position="2064"/>
    </location>
</feature>
<keyword evidence="15 17" id="KW-0472">Membrane</keyword>
<dbReference type="InterPro" id="IPR006068">
    <property type="entry name" value="ATPase_P-typ_cation-transptr_C"/>
</dbReference>
<keyword evidence="12" id="KW-1278">Translocase</keyword>
<evidence type="ECO:0000256" key="6">
    <source>
        <dbReference type="ARBA" id="ARBA00022692"/>
    </source>
</evidence>
<dbReference type="Pfam" id="PF00690">
    <property type="entry name" value="Cation_ATPase_N"/>
    <property type="match status" value="2"/>
</dbReference>
<proteinExistence type="inferred from homology"/>
<reference evidence="19" key="2">
    <citation type="journal article" date="2024" name="Plant">
        <title>Genomic evolution and insights into agronomic trait innovations of Sesamum species.</title>
        <authorList>
            <person name="Miao H."/>
            <person name="Wang L."/>
            <person name="Qu L."/>
            <person name="Liu H."/>
            <person name="Sun Y."/>
            <person name="Le M."/>
            <person name="Wang Q."/>
            <person name="Wei S."/>
            <person name="Zheng Y."/>
            <person name="Lin W."/>
            <person name="Duan Y."/>
            <person name="Cao H."/>
            <person name="Xiong S."/>
            <person name="Wang X."/>
            <person name="Wei L."/>
            <person name="Li C."/>
            <person name="Ma Q."/>
            <person name="Ju M."/>
            <person name="Zhao R."/>
            <person name="Li G."/>
            <person name="Mu C."/>
            <person name="Tian Q."/>
            <person name="Mei H."/>
            <person name="Zhang T."/>
            <person name="Gao T."/>
            <person name="Zhang H."/>
        </authorList>
    </citation>
    <scope>NUCLEOTIDE SEQUENCE</scope>
    <source>
        <strain evidence="19">KEN8</strain>
    </source>
</reference>
<organism evidence="19">
    <name type="scientific">Sesamum calycinum</name>
    <dbReference type="NCBI Taxonomy" id="2727403"/>
    <lineage>
        <taxon>Eukaryota</taxon>
        <taxon>Viridiplantae</taxon>
        <taxon>Streptophyta</taxon>
        <taxon>Embryophyta</taxon>
        <taxon>Tracheophyta</taxon>
        <taxon>Spermatophyta</taxon>
        <taxon>Magnoliopsida</taxon>
        <taxon>eudicotyledons</taxon>
        <taxon>Gunneridae</taxon>
        <taxon>Pentapetalae</taxon>
        <taxon>asterids</taxon>
        <taxon>lamiids</taxon>
        <taxon>Lamiales</taxon>
        <taxon>Pedaliaceae</taxon>
        <taxon>Sesamum</taxon>
    </lineage>
</organism>
<evidence type="ECO:0000256" key="17">
    <source>
        <dbReference type="SAM" id="Phobius"/>
    </source>
</evidence>
<evidence type="ECO:0000256" key="10">
    <source>
        <dbReference type="ARBA" id="ARBA00022840"/>
    </source>
</evidence>
<keyword evidence="4" id="KW-0813">Transport</keyword>
<dbReference type="InterPro" id="IPR001757">
    <property type="entry name" value="P_typ_ATPase"/>
</dbReference>
<dbReference type="FunFam" id="1.20.1110.10:FF:000077">
    <property type="entry name" value="ECA1 (ER-TYPE CA2+-ATPASE 1)"/>
    <property type="match status" value="2"/>
</dbReference>
<dbReference type="GO" id="GO:0016887">
    <property type="term" value="F:ATP hydrolysis activity"/>
    <property type="evidence" value="ECO:0007669"/>
    <property type="project" value="InterPro"/>
</dbReference>
<keyword evidence="8" id="KW-0547">Nucleotide-binding</keyword>
<feature type="transmembrane region" description="Helical" evidence="17">
    <location>
        <begin position="994"/>
        <end position="1023"/>
    </location>
</feature>
<dbReference type="Pfam" id="PF00689">
    <property type="entry name" value="Cation_ATPase_C"/>
    <property type="match status" value="2"/>
</dbReference>
<dbReference type="InterPro" id="IPR059000">
    <property type="entry name" value="ATPase_P-type_domA"/>
</dbReference>
<feature type="transmembrane region" description="Helical" evidence="17">
    <location>
        <begin position="1029"/>
        <end position="1050"/>
    </location>
</feature>
<evidence type="ECO:0000259" key="18">
    <source>
        <dbReference type="SMART" id="SM00831"/>
    </source>
</evidence>
<accession>A0AAW2KUS1</accession>
<dbReference type="Gene3D" id="3.40.1110.10">
    <property type="entry name" value="Calcium-transporting ATPase, cytoplasmic domain N"/>
    <property type="match status" value="2"/>
</dbReference>
<evidence type="ECO:0000256" key="8">
    <source>
        <dbReference type="ARBA" id="ARBA00022741"/>
    </source>
</evidence>
<feature type="domain" description="Cation-transporting P-type ATPase N-terminal" evidence="18">
    <location>
        <begin position="1083"/>
        <end position="1134"/>
    </location>
</feature>
<dbReference type="FunFam" id="3.40.1110.10:FF:000021">
    <property type="entry name" value="calcium-transporting ATPase, endoplasmic reticulum-type"/>
    <property type="match status" value="2"/>
</dbReference>
<keyword evidence="14" id="KW-0406">Ion transport</keyword>
<feature type="transmembrane region" description="Helical" evidence="17">
    <location>
        <begin position="287"/>
        <end position="307"/>
    </location>
</feature>
<keyword evidence="9" id="KW-0106">Calcium</keyword>
<dbReference type="GO" id="GO:0016020">
    <property type="term" value="C:membrane"/>
    <property type="evidence" value="ECO:0007669"/>
    <property type="project" value="UniProtKB-SubCell"/>
</dbReference>
<dbReference type="SUPFAM" id="SSF81653">
    <property type="entry name" value="Calcium ATPase, transduction domain A"/>
    <property type="match status" value="2"/>
</dbReference>
<sequence length="2093" mass="228846">MGKGGQNYGRGEDLGGAGKEPKADYYAAWSKDVTECEEKYQVSRDYGLSGDEVEKRRQIYGLNELEKHDGPSIFRLILDQFNDTLVRILLVAAVISFVLAWYDGEEGGEMEITAFVEPLVIFLILIVNAIVGVWQENNAEKALDALKEIQSEHATVIREGRRISNLPAKELVPGDIVELRVGDKVPADMRVISLISSTLRVEQGSLTGESEAVSKTTKAVAEDVDIQGKKCMVFAGTTVVNGNCICLVTQTGMSTEIGKVHSQIHEASQSDDDTPLKKKLNEFGETLTAIIGAICTLVWLINVKYFLSWEFVDGWPTNFKFSFEKCTYYFEIAVALAVAAIPEGLPAVITTCLALGTRKMAAKNALVRKLPSVETLGCTTVICSDKTGTLTTNQMAVAKLVAMGSKAKVVRSFDVQGTTYDPFDGKIENWPAGRLDPNLQMIAKIAAICNDADIEKSGHDKSGHYVANGMPTEAALKVLVEKMGLPDELRSGPSSGFDGVLRCSYAWNKIDQRIATLEFDRDRKSMGVIVNSGTGKKSLLVKGAVETLLERSKFVQLLDGSIIELDQSLREAILKSLHEMSTSALRVLGFAYKDDLPEFATYNGEEDHPAHELLLNPANYSSIESKLVFVGLAGLRDPPRKEVPQALEDCRTAGIRVMVITGDNKDTAEAICREIGVFGRHENISSTSLTGREFMELSSQDKERHLNQSGGLLFSRAEPRHKQEIVRLLKDLGEVVAMTGDGVNDAPALKLADIGIAMGIAGTEVAKEASDMVLADDNFSTIVAAVGEGRSIYNNMKAFIRYMISSNIGEVASIFLTAALGIPEGLIPVQLLWVNLVTDGPPATALGFNPPDKDIMKKPPRRSDDSLISPWILFRYMVIGSYVGLATVGIFIIWYTRSSFLGIDLSGDGHSLVTYSQLSNWGQCQTWQNFSVSPFTAGSQTFEFDNPCDYFQIGKIKAMTLSLSVLVAIEMFNSLNALSEDGSLVSMPPWVNPWLLLAMSVSFGLHFLILYVPFLAQIFGIVPLSLNEWLLVLAVAFPVILIDEVLKLIGRSTSGSLMGKGGQDYGKSEKSGVDSKGAEDCCAMWSKDVRECEEKYQVSRERGLSEDDVQKRRQIYGLNELEKHEGPSIFRRRDGDHSIRGAFGDIFDIDCKCRCGVWQENNAEKALDALKEIQSEHATVIREGRRIPNLPAKELVPGDIVELRVGDKVPADMRVISLISSTLRVEQGSLTGESEAVSKSTKPVAEDVDIQGKKSMVFAGTTVVNGNCICLVTQTGMKTEIGKVHSQIHEASQSDDDTPLKKKLNEFGETLTAIIGAICTLVWLINLKYFLSWDFVDGRPRNFKFSFEKCTYYFEIAVALAVAAIPEGLPAVITTCLALGTRKMAAKNALVRKLPSVETLGCTTVICSDKTGTLTTNQMAVVELVAMGSKSNVLRSFTVRGTTYDPFDGEIENWPTGRLDPNLQMIAKIAAICNDADVGKAGHDISGHYVANGMPTEAALKVLVEKMGLPNELSAGPSAHDGVLRCTCKWNEIEPRIATLEFDRDRKSMGVIVNPRTGKKSLLVKGAVETLLTRSSFVQLLDGSIRELDESSRNAILKSLHEMSTSGLRVLGFAYRDDLPEFATYNGDEDHPAHELLLNPGNYSSIESKLIFVGLAGLRDPPRKEVPQAIEDCRTAGIRVMVITGDNKDTAEAICRDIGVFGRHENISSRSLTGKDFMELSSHDKEMHLNQSGGLLFSRAEPRHKQEIVRLLKDLGEVVAMTGDGVNDAPALKLADIGIAMGITGTEVAKEASDMVLADDNFSTIVAAVGEGRSIYNNMKAFIRYMISSNIGEVASIFLTAALGIPEGLIPVQLLWVNLVTDGPPATALGFNPPDKDIMKKPPRRSDDSLISPWILFRYLVIGSYVGLATVGVFIIWYTQSSFLGIDLSEDGHSLVKYSQLAKWGQCQTWQNFSASPFTAGDQVFKFDNPCDYFQTGKIKAMTLSLSVLVAIEMFNSLNALSEDGSLFSMPPWANLWLLLAMSVSFGLHFLILYVPFLAQIFGIVPLSLNEWLLVLAVAFPVILIDEVLKFVGRCTSGVKTSSARRSTKQKAE</sequence>
<dbReference type="InterPro" id="IPR023214">
    <property type="entry name" value="HAD_sf"/>
</dbReference>
<dbReference type="FunFam" id="2.70.150.10:FF:000014">
    <property type="entry name" value="Calcium-transporting ATPase, putative"/>
    <property type="match status" value="2"/>
</dbReference>
<feature type="domain" description="Cation-transporting P-type ATPase N-terminal" evidence="18">
    <location>
        <begin position="27"/>
        <end position="101"/>
    </location>
</feature>
<comment type="subcellular location">
    <subcellularLocation>
        <location evidence="1">Membrane</location>
        <topology evidence="1">Multi-pass membrane protein</topology>
    </subcellularLocation>
</comment>
<evidence type="ECO:0000256" key="3">
    <source>
        <dbReference type="ARBA" id="ARBA00012790"/>
    </source>
</evidence>
<feature type="transmembrane region" description="Helical" evidence="17">
    <location>
        <begin position="327"/>
        <end position="355"/>
    </location>
</feature>
<gene>
    <name evidence="19" type="ORF">Scaly_2941100</name>
</gene>
<dbReference type="SFLD" id="SFLDF00027">
    <property type="entry name" value="p-type_atpase"/>
    <property type="match status" value="2"/>
</dbReference>
<name>A0AAW2KUS1_9LAMI</name>
<dbReference type="InterPro" id="IPR036412">
    <property type="entry name" value="HAD-like_sf"/>
</dbReference>
<dbReference type="InterPro" id="IPR004014">
    <property type="entry name" value="ATPase_P-typ_cation-transptr_N"/>
</dbReference>
<dbReference type="SUPFAM" id="SSF81665">
    <property type="entry name" value="Calcium ATPase, transmembrane domain M"/>
    <property type="match status" value="2"/>
</dbReference>
<dbReference type="InterPro" id="IPR023299">
    <property type="entry name" value="ATPase_P-typ_cyto_dom_N"/>
</dbReference>
<dbReference type="Gene3D" id="2.70.150.10">
    <property type="entry name" value="Calcium-transporting ATPase, cytoplasmic transduction domain A"/>
    <property type="match status" value="2"/>
</dbReference>
<reference evidence="19" key="1">
    <citation type="submission" date="2020-06" db="EMBL/GenBank/DDBJ databases">
        <authorList>
            <person name="Li T."/>
            <person name="Hu X."/>
            <person name="Zhang T."/>
            <person name="Song X."/>
            <person name="Zhang H."/>
            <person name="Dai N."/>
            <person name="Sheng W."/>
            <person name="Hou X."/>
            <person name="Wei L."/>
        </authorList>
    </citation>
    <scope>NUCLEOTIDE SEQUENCE</scope>
    <source>
        <strain evidence="19">KEN8</strain>
        <tissue evidence="19">Leaf</tissue>
    </source>
</reference>
<dbReference type="Pfam" id="PF13246">
    <property type="entry name" value="Cation_ATPase"/>
    <property type="match status" value="2"/>
</dbReference>
<evidence type="ECO:0000256" key="12">
    <source>
        <dbReference type="ARBA" id="ARBA00022967"/>
    </source>
</evidence>
<dbReference type="FunFam" id="3.40.50.1000:FF:000083">
    <property type="entry name" value="Sodium/potassium-transporting ATPase subunit alpha"/>
    <property type="match status" value="2"/>
</dbReference>
<dbReference type="GO" id="GO:0005524">
    <property type="term" value="F:ATP binding"/>
    <property type="evidence" value="ECO:0007669"/>
    <property type="project" value="UniProtKB-KW"/>
</dbReference>
<dbReference type="SUPFAM" id="SSF81660">
    <property type="entry name" value="Metal cation-transporting ATPase, ATP-binding domain N"/>
    <property type="match status" value="2"/>
</dbReference>
<feature type="transmembrane region" description="Helical" evidence="17">
    <location>
        <begin position="1311"/>
        <end position="1331"/>
    </location>
</feature>
<dbReference type="InterPro" id="IPR044492">
    <property type="entry name" value="P_typ_ATPase_HD_dom"/>
</dbReference>
<evidence type="ECO:0000256" key="9">
    <source>
        <dbReference type="ARBA" id="ARBA00022837"/>
    </source>
</evidence>
<feature type="transmembrane region" description="Helical" evidence="17">
    <location>
        <begin position="799"/>
        <end position="822"/>
    </location>
</feature>
<dbReference type="GO" id="GO:0005388">
    <property type="term" value="F:P-type calcium transporter activity"/>
    <property type="evidence" value="ECO:0007669"/>
    <property type="project" value="UniProtKB-EC"/>
</dbReference>
<dbReference type="InterPro" id="IPR008250">
    <property type="entry name" value="ATPase_P-typ_transduc_dom_A_sf"/>
</dbReference>
<keyword evidence="5" id="KW-0109">Calcium transport</keyword>
<feature type="transmembrane region" description="Helical" evidence="17">
    <location>
        <begin position="1982"/>
        <end position="2001"/>
    </location>
</feature>
<feature type="transmembrane region" description="Helical" evidence="17">
    <location>
        <begin position="2013"/>
        <end position="2035"/>
    </location>
</feature>
<protein>
    <recommendedName>
        <fullName evidence="3">P-type Ca(2+) transporter</fullName>
        <ecNumber evidence="3">7.2.2.10</ecNumber>
    </recommendedName>
</protein>
<dbReference type="EC" id="7.2.2.10" evidence="3"/>
<comment type="caution">
    <text evidence="19">The sequence shown here is derived from an EMBL/GenBank/DDBJ whole genome shotgun (WGS) entry which is preliminary data.</text>
</comment>
<keyword evidence="13 17" id="KW-1133">Transmembrane helix</keyword>
<feature type="transmembrane region" description="Helical" evidence="17">
    <location>
        <begin position="84"/>
        <end position="102"/>
    </location>
</feature>
<dbReference type="PANTHER" id="PTHR42861">
    <property type="entry name" value="CALCIUM-TRANSPORTING ATPASE"/>
    <property type="match status" value="1"/>
</dbReference>
<dbReference type="SUPFAM" id="SSF56784">
    <property type="entry name" value="HAD-like"/>
    <property type="match status" value="2"/>
</dbReference>